<dbReference type="EMBL" id="MU858045">
    <property type="protein sequence ID" value="KAK4220365.1"/>
    <property type="molecule type" value="Genomic_DNA"/>
</dbReference>
<evidence type="ECO:0000256" key="2">
    <source>
        <dbReference type="SAM" id="SignalP"/>
    </source>
</evidence>
<organism evidence="4 5">
    <name type="scientific">Rhypophila decipiens</name>
    <dbReference type="NCBI Taxonomy" id="261697"/>
    <lineage>
        <taxon>Eukaryota</taxon>
        <taxon>Fungi</taxon>
        <taxon>Dikarya</taxon>
        <taxon>Ascomycota</taxon>
        <taxon>Pezizomycotina</taxon>
        <taxon>Sordariomycetes</taxon>
        <taxon>Sordariomycetidae</taxon>
        <taxon>Sordariales</taxon>
        <taxon>Naviculisporaceae</taxon>
        <taxon>Rhypophila</taxon>
    </lineage>
</organism>
<dbReference type="InterPro" id="IPR007867">
    <property type="entry name" value="GMC_OxRtase_C"/>
</dbReference>
<name>A0AAN6YKV1_9PEZI</name>
<evidence type="ECO:0000313" key="4">
    <source>
        <dbReference type="EMBL" id="KAK4220365.1"/>
    </source>
</evidence>
<feature type="signal peptide" evidence="2">
    <location>
        <begin position="1"/>
        <end position="21"/>
    </location>
</feature>
<dbReference type="AlphaFoldDB" id="A0AAN6YKV1"/>
<dbReference type="Pfam" id="PF13450">
    <property type="entry name" value="NAD_binding_8"/>
    <property type="match status" value="1"/>
</dbReference>
<dbReference type="Pfam" id="PF05199">
    <property type="entry name" value="GMC_oxred_C"/>
    <property type="match status" value="1"/>
</dbReference>
<protein>
    <submittedName>
        <fullName evidence="4">GMC oxidoreductase</fullName>
    </submittedName>
</protein>
<gene>
    <name evidence="4" type="ORF">QBC37DRAFT_302510</name>
</gene>
<dbReference type="SUPFAM" id="SSF51905">
    <property type="entry name" value="FAD/NAD(P)-binding domain"/>
    <property type="match status" value="1"/>
</dbReference>
<dbReference type="Pfam" id="PF00732">
    <property type="entry name" value="GMC_oxred_N"/>
    <property type="match status" value="1"/>
</dbReference>
<keyword evidence="5" id="KW-1185">Reference proteome</keyword>
<sequence length="675" mass="73952">MVLLPWMMLWVLVFLLQVSLANPIQSQALGDRYDYIVVGSGPGGGTIAANLARAGHSVLLLEAGDDQSNNTNSEIPALFPQAFVDPLLRWDFFVNDTRASRNEHATWRRPDGSFYVGREPPHGAELLGLYYPRGGTLGGSSAINGMATILPSDSDWDYIADITQDPSWNAAHMRSIFTKIEKNHYLPLNNTRHGFTGSLDTSSPDKTEWSSQEHLLSVLDVVSSSLGQNSSQDIAEKVLSDPNSADSGRDKRQGVFGNVVHVDPSKRRFSSRDYVLRTRDATNKDGSPKYRLHIELNSLTTRVIFGLEHMHGTHNMSKKPRALGIQFLQGKSLYGADPRHNKNNQGRPAKAFARKEVILAGGAFNTPQLLMLSGIGPAQELSRFGIPLLVDLPGVGNNLQDNYELPIIGLTARSLDPTPDANNIICGKRDKEAEDPCVTLWRRGEGPYSKLGPLNSVWRKSIGDAAHGERDFFMLAGTSPLRGFWPPTDSVSPDDPNTFAFSTVKMHPRSRRGQVLLTSSNPQDKPDIHFNHFDNNGSPSDDLELDLQAELDTVKWARRVFASIQPPIGPIKPAEPPCHDGHELPRADGSCDDAADVEWIKNQMFGHHAACTCAIGADDDLMAVLDSKLRVRGVAGLRVVDASAFPGIPGPFPVLPTFMLAEKATESVLEDADSW</sequence>
<dbReference type="SUPFAM" id="SSF54373">
    <property type="entry name" value="FAD-linked reductases, C-terminal domain"/>
    <property type="match status" value="1"/>
</dbReference>
<dbReference type="InterPro" id="IPR012132">
    <property type="entry name" value="GMC_OxRdtase"/>
</dbReference>
<dbReference type="PANTHER" id="PTHR11552:SF80">
    <property type="entry name" value="GMC OXIDOREDUCTASE"/>
    <property type="match status" value="1"/>
</dbReference>
<accession>A0AAN6YKV1</accession>
<dbReference type="GO" id="GO:0016614">
    <property type="term" value="F:oxidoreductase activity, acting on CH-OH group of donors"/>
    <property type="evidence" value="ECO:0007669"/>
    <property type="project" value="InterPro"/>
</dbReference>
<evidence type="ECO:0000259" key="3">
    <source>
        <dbReference type="PROSITE" id="PS00624"/>
    </source>
</evidence>
<proteinExistence type="inferred from homology"/>
<keyword evidence="2" id="KW-0732">Signal</keyword>
<feature type="chain" id="PRO_5042983782" evidence="2">
    <location>
        <begin position="22"/>
        <end position="675"/>
    </location>
</feature>
<dbReference type="InterPro" id="IPR036188">
    <property type="entry name" value="FAD/NAD-bd_sf"/>
</dbReference>
<evidence type="ECO:0000313" key="5">
    <source>
        <dbReference type="Proteomes" id="UP001301769"/>
    </source>
</evidence>
<dbReference type="PIRSF" id="PIRSF000137">
    <property type="entry name" value="Alcohol_oxidase"/>
    <property type="match status" value="1"/>
</dbReference>
<reference evidence="4" key="2">
    <citation type="submission" date="2023-05" db="EMBL/GenBank/DDBJ databases">
        <authorList>
            <consortium name="Lawrence Berkeley National Laboratory"/>
            <person name="Steindorff A."/>
            <person name="Hensen N."/>
            <person name="Bonometti L."/>
            <person name="Westerberg I."/>
            <person name="Brannstrom I.O."/>
            <person name="Guillou S."/>
            <person name="Cros-Aarteil S."/>
            <person name="Calhoun S."/>
            <person name="Haridas S."/>
            <person name="Kuo A."/>
            <person name="Mondo S."/>
            <person name="Pangilinan J."/>
            <person name="Riley R."/>
            <person name="Labutti K."/>
            <person name="Andreopoulos B."/>
            <person name="Lipzen A."/>
            <person name="Chen C."/>
            <person name="Yanf M."/>
            <person name="Daum C."/>
            <person name="Ng V."/>
            <person name="Clum A."/>
            <person name="Ohm R."/>
            <person name="Martin F."/>
            <person name="Silar P."/>
            <person name="Natvig D."/>
            <person name="Lalanne C."/>
            <person name="Gautier V."/>
            <person name="Ament-Velasquez S.L."/>
            <person name="Kruys A."/>
            <person name="Hutchinson M.I."/>
            <person name="Powell A.J."/>
            <person name="Barry K."/>
            <person name="Miller A.N."/>
            <person name="Grigoriev I.V."/>
            <person name="Debuchy R."/>
            <person name="Gladieux P."/>
            <person name="Thoren M.H."/>
            <person name="Johannesson H."/>
        </authorList>
    </citation>
    <scope>NUCLEOTIDE SEQUENCE</scope>
    <source>
        <strain evidence="4">PSN293</strain>
    </source>
</reference>
<dbReference type="GO" id="GO:0050660">
    <property type="term" value="F:flavin adenine dinucleotide binding"/>
    <property type="evidence" value="ECO:0007669"/>
    <property type="project" value="InterPro"/>
</dbReference>
<comment type="caution">
    <text evidence="4">The sequence shown here is derived from an EMBL/GenBank/DDBJ whole genome shotgun (WGS) entry which is preliminary data.</text>
</comment>
<feature type="domain" description="Glucose-methanol-choline oxidoreductase N-terminal" evidence="3">
    <location>
        <begin position="362"/>
        <end position="376"/>
    </location>
</feature>
<reference evidence="4" key="1">
    <citation type="journal article" date="2023" name="Mol. Phylogenet. Evol.">
        <title>Genome-scale phylogeny and comparative genomics of the fungal order Sordariales.</title>
        <authorList>
            <person name="Hensen N."/>
            <person name="Bonometti L."/>
            <person name="Westerberg I."/>
            <person name="Brannstrom I.O."/>
            <person name="Guillou S."/>
            <person name="Cros-Aarteil S."/>
            <person name="Calhoun S."/>
            <person name="Haridas S."/>
            <person name="Kuo A."/>
            <person name="Mondo S."/>
            <person name="Pangilinan J."/>
            <person name="Riley R."/>
            <person name="LaButti K."/>
            <person name="Andreopoulos B."/>
            <person name="Lipzen A."/>
            <person name="Chen C."/>
            <person name="Yan M."/>
            <person name="Daum C."/>
            <person name="Ng V."/>
            <person name="Clum A."/>
            <person name="Steindorff A."/>
            <person name="Ohm R.A."/>
            <person name="Martin F."/>
            <person name="Silar P."/>
            <person name="Natvig D.O."/>
            <person name="Lalanne C."/>
            <person name="Gautier V."/>
            <person name="Ament-Velasquez S.L."/>
            <person name="Kruys A."/>
            <person name="Hutchinson M.I."/>
            <person name="Powell A.J."/>
            <person name="Barry K."/>
            <person name="Miller A.N."/>
            <person name="Grigoriev I.V."/>
            <person name="Debuchy R."/>
            <person name="Gladieux P."/>
            <person name="Hiltunen Thoren M."/>
            <person name="Johannesson H."/>
        </authorList>
    </citation>
    <scope>NUCLEOTIDE SEQUENCE</scope>
    <source>
        <strain evidence="4">PSN293</strain>
    </source>
</reference>
<dbReference type="InterPro" id="IPR000172">
    <property type="entry name" value="GMC_OxRdtase_N"/>
</dbReference>
<dbReference type="Proteomes" id="UP001301769">
    <property type="component" value="Unassembled WGS sequence"/>
</dbReference>
<dbReference type="PANTHER" id="PTHR11552">
    <property type="entry name" value="GLUCOSE-METHANOL-CHOLINE GMC OXIDOREDUCTASE"/>
    <property type="match status" value="1"/>
</dbReference>
<evidence type="ECO:0000256" key="1">
    <source>
        <dbReference type="ARBA" id="ARBA00010790"/>
    </source>
</evidence>
<dbReference type="PROSITE" id="PS00624">
    <property type="entry name" value="GMC_OXRED_2"/>
    <property type="match status" value="1"/>
</dbReference>
<dbReference type="Gene3D" id="3.50.50.60">
    <property type="entry name" value="FAD/NAD(P)-binding domain"/>
    <property type="match status" value="1"/>
</dbReference>
<dbReference type="Gene3D" id="3.30.560.10">
    <property type="entry name" value="Glucose Oxidase, domain 3"/>
    <property type="match status" value="1"/>
</dbReference>
<comment type="similarity">
    <text evidence="1">Belongs to the GMC oxidoreductase family.</text>
</comment>